<sequence length="107" mass="12759">MQYIQIFVYNTNYLHANNNYPMLLFHTEQELIEFLDGLQYETNRETLKDKSYFVINNPHLLPQKTIKTHNKLNIGYPINTNIKLLQNSKINNNCQNTGFFEYIQTIV</sequence>
<protein>
    <submittedName>
        <fullName evidence="1">Uncharacterized protein</fullName>
    </submittedName>
</protein>
<accession>A0A6C0D2C1</accession>
<dbReference type="AlphaFoldDB" id="A0A6C0D2C1"/>
<name>A0A6C0D2C1_9ZZZZ</name>
<reference evidence="1" key="1">
    <citation type="journal article" date="2020" name="Nature">
        <title>Giant virus diversity and host interactions through global metagenomics.</title>
        <authorList>
            <person name="Schulz F."/>
            <person name="Roux S."/>
            <person name="Paez-Espino D."/>
            <person name="Jungbluth S."/>
            <person name="Walsh D.A."/>
            <person name="Denef V.J."/>
            <person name="McMahon K.D."/>
            <person name="Konstantinidis K.T."/>
            <person name="Eloe-Fadrosh E.A."/>
            <person name="Kyrpides N.C."/>
            <person name="Woyke T."/>
        </authorList>
    </citation>
    <scope>NUCLEOTIDE SEQUENCE</scope>
    <source>
        <strain evidence="1">GVMAG-M-3300023174-111</strain>
    </source>
</reference>
<dbReference type="EMBL" id="MN739531">
    <property type="protein sequence ID" value="QHT11206.1"/>
    <property type="molecule type" value="Genomic_DNA"/>
</dbReference>
<evidence type="ECO:0000313" key="1">
    <source>
        <dbReference type="EMBL" id="QHT11206.1"/>
    </source>
</evidence>
<organism evidence="1">
    <name type="scientific">viral metagenome</name>
    <dbReference type="NCBI Taxonomy" id="1070528"/>
    <lineage>
        <taxon>unclassified sequences</taxon>
        <taxon>metagenomes</taxon>
        <taxon>organismal metagenomes</taxon>
    </lineage>
</organism>
<proteinExistence type="predicted"/>